<dbReference type="EMBL" id="AYXG01000066">
    <property type="protein sequence ID" value="EWC62906.1"/>
    <property type="molecule type" value="Genomic_DNA"/>
</dbReference>
<evidence type="ECO:0000259" key="1">
    <source>
        <dbReference type="Pfam" id="PF07510"/>
    </source>
</evidence>
<sequence length="215" mass="23039">MVLLALLTLAGCKVPIGTEDAAPASPTSAPPAAPAASGDRAALMAQLGAAKPEDTGAHYNRDDWGDWAYDPKTKCNTREQVLARDGQGVAVDSQCRPTCPTTACWTSRYDGVQAKDAADLQIDHIVPIAEANRSGARGWSAEQRNAYYNDMTNLVAVSARSNGQKSDSDPAQWRPTDAYSCEYATAYTTVKVKYHLTADDREIAALNAMLNTCPR</sequence>
<dbReference type="STRING" id="909613.UO65_1768"/>
<dbReference type="InterPro" id="IPR011089">
    <property type="entry name" value="GmrSD_C"/>
</dbReference>
<name>W7J1T2_9PSEU</name>
<keyword evidence="3" id="KW-1185">Reference proteome</keyword>
<evidence type="ECO:0000313" key="3">
    <source>
        <dbReference type="Proteomes" id="UP000019277"/>
    </source>
</evidence>
<accession>W7J1T2</accession>
<dbReference type="PANTHER" id="PTHR24094:SF15">
    <property type="entry name" value="AMP-DEPENDENT SYNTHETASE_LIGASE DOMAIN-CONTAINING PROTEIN-RELATED"/>
    <property type="match status" value="1"/>
</dbReference>
<dbReference type="Gene3D" id="1.10.30.50">
    <property type="match status" value="1"/>
</dbReference>
<gene>
    <name evidence="2" type="ORF">UO65_1768</name>
</gene>
<organism evidence="2 3">
    <name type="scientific">Actinokineospora spheciospongiae</name>
    <dbReference type="NCBI Taxonomy" id="909613"/>
    <lineage>
        <taxon>Bacteria</taxon>
        <taxon>Bacillati</taxon>
        <taxon>Actinomycetota</taxon>
        <taxon>Actinomycetes</taxon>
        <taxon>Pseudonocardiales</taxon>
        <taxon>Pseudonocardiaceae</taxon>
        <taxon>Actinokineospora</taxon>
    </lineage>
</organism>
<dbReference type="PANTHER" id="PTHR24094">
    <property type="entry name" value="SECRETED PROTEIN"/>
    <property type="match status" value="1"/>
</dbReference>
<feature type="domain" description="GmrSD restriction endonucleases C-terminal" evidence="1">
    <location>
        <begin position="114"/>
        <end position="204"/>
    </location>
</feature>
<evidence type="ECO:0000313" key="2">
    <source>
        <dbReference type="EMBL" id="EWC62906.1"/>
    </source>
</evidence>
<dbReference type="Proteomes" id="UP000019277">
    <property type="component" value="Unassembled WGS sequence"/>
</dbReference>
<dbReference type="Pfam" id="PF07510">
    <property type="entry name" value="GmrSD_C"/>
    <property type="match status" value="1"/>
</dbReference>
<dbReference type="AlphaFoldDB" id="W7J1T2"/>
<protein>
    <recommendedName>
        <fullName evidence="1">GmrSD restriction endonucleases C-terminal domain-containing protein</fullName>
    </recommendedName>
</protein>
<comment type="caution">
    <text evidence="2">The sequence shown here is derived from an EMBL/GenBank/DDBJ whole genome shotgun (WGS) entry which is preliminary data.</text>
</comment>
<reference evidence="2 3" key="1">
    <citation type="journal article" date="2014" name="Genome Announc.">
        <title>Draft Genome Sequence of the Antitrypanosomally Active Sponge-Associated Bacterium Actinokineospora sp. Strain EG49.</title>
        <authorList>
            <person name="Harjes J."/>
            <person name="Ryu T."/>
            <person name="Abdelmohsen U.R."/>
            <person name="Moitinho-Silva L."/>
            <person name="Horn H."/>
            <person name="Ravasi T."/>
            <person name="Hentschel U."/>
        </authorList>
    </citation>
    <scope>NUCLEOTIDE SEQUENCE [LARGE SCALE GENOMIC DNA]</scope>
    <source>
        <strain evidence="2 3">EG49</strain>
    </source>
</reference>
<proteinExistence type="predicted"/>
<dbReference type="eggNOG" id="COG2356">
    <property type="taxonomic scope" value="Bacteria"/>
</dbReference>